<evidence type="ECO:0000256" key="3">
    <source>
        <dbReference type="ARBA" id="ARBA00023163"/>
    </source>
</evidence>
<dbReference type="InterPro" id="IPR036390">
    <property type="entry name" value="WH_DNA-bd_sf"/>
</dbReference>
<dbReference type="Gene3D" id="1.20.120.530">
    <property type="entry name" value="GntR ligand-binding domain-like"/>
    <property type="match status" value="1"/>
</dbReference>
<dbReference type="SUPFAM" id="SSF48008">
    <property type="entry name" value="GntR ligand-binding domain-like"/>
    <property type="match status" value="1"/>
</dbReference>
<dbReference type="EMBL" id="AGYR01000050">
    <property type="protein sequence ID" value="ENZ09530.1"/>
    <property type="molecule type" value="Genomic_DNA"/>
</dbReference>
<name>A0A0E2H599_9FIRM</name>
<dbReference type="Pfam" id="PF07729">
    <property type="entry name" value="FCD"/>
    <property type="match status" value="1"/>
</dbReference>
<organism evidence="5 6">
    <name type="scientific">[Clostridium] clostridioforme 90A8</name>
    <dbReference type="NCBI Taxonomy" id="999408"/>
    <lineage>
        <taxon>Bacteria</taxon>
        <taxon>Bacillati</taxon>
        <taxon>Bacillota</taxon>
        <taxon>Clostridia</taxon>
        <taxon>Lachnospirales</taxon>
        <taxon>Lachnospiraceae</taxon>
        <taxon>Enterocloster</taxon>
    </lineage>
</organism>
<evidence type="ECO:0000313" key="5">
    <source>
        <dbReference type="EMBL" id="ENZ09530.1"/>
    </source>
</evidence>
<dbReference type="RefSeq" id="WP_002586953.1">
    <property type="nucleotide sequence ID" value="NZ_KB850984.1"/>
</dbReference>
<reference evidence="5 6" key="1">
    <citation type="submission" date="2013-01" db="EMBL/GenBank/DDBJ databases">
        <title>The Genome Sequence of Clostridium clostridioforme 90A8.</title>
        <authorList>
            <consortium name="The Broad Institute Genome Sequencing Platform"/>
            <person name="Earl A."/>
            <person name="Ward D."/>
            <person name="Feldgarden M."/>
            <person name="Gevers D."/>
            <person name="Courvalin P."/>
            <person name="Lambert T."/>
            <person name="Walker B."/>
            <person name="Young S.K."/>
            <person name="Zeng Q."/>
            <person name="Gargeya S."/>
            <person name="Fitzgerald M."/>
            <person name="Haas B."/>
            <person name="Abouelleil A."/>
            <person name="Alvarado L."/>
            <person name="Arachchi H.M."/>
            <person name="Berlin A.M."/>
            <person name="Chapman S.B."/>
            <person name="Dewar J."/>
            <person name="Goldberg J."/>
            <person name="Griggs A."/>
            <person name="Gujja S."/>
            <person name="Hansen M."/>
            <person name="Howarth C."/>
            <person name="Imamovic A."/>
            <person name="Larimer J."/>
            <person name="McCowan C."/>
            <person name="Murphy C."/>
            <person name="Neiman D."/>
            <person name="Pearson M."/>
            <person name="Priest M."/>
            <person name="Roberts A."/>
            <person name="Saif S."/>
            <person name="Shea T."/>
            <person name="Sisk P."/>
            <person name="Sykes S."/>
            <person name="Wortman J."/>
            <person name="Nusbaum C."/>
            <person name="Birren B."/>
        </authorList>
    </citation>
    <scope>NUCLEOTIDE SEQUENCE [LARGE SCALE GENOMIC DNA]</scope>
    <source>
        <strain evidence="5 6">90A8</strain>
    </source>
</reference>
<dbReference type="Gene3D" id="1.10.10.10">
    <property type="entry name" value="Winged helix-like DNA-binding domain superfamily/Winged helix DNA-binding domain"/>
    <property type="match status" value="1"/>
</dbReference>
<keyword evidence="1" id="KW-0805">Transcription regulation</keyword>
<keyword evidence="2" id="KW-0238">DNA-binding</keyword>
<dbReference type="GO" id="GO:0003677">
    <property type="term" value="F:DNA binding"/>
    <property type="evidence" value="ECO:0007669"/>
    <property type="project" value="UniProtKB-KW"/>
</dbReference>
<evidence type="ECO:0000256" key="1">
    <source>
        <dbReference type="ARBA" id="ARBA00023015"/>
    </source>
</evidence>
<evidence type="ECO:0000259" key="4">
    <source>
        <dbReference type="SMART" id="SM00895"/>
    </source>
</evidence>
<protein>
    <submittedName>
        <fullName evidence="5">GntR family transcriptional regulator</fullName>
    </submittedName>
</protein>
<dbReference type="GeneID" id="57963934"/>
<evidence type="ECO:0000313" key="6">
    <source>
        <dbReference type="Proteomes" id="UP000013085"/>
    </source>
</evidence>
<dbReference type="InterPro" id="IPR036388">
    <property type="entry name" value="WH-like_DNA-bd_sf"/>
</dbReference>
<comment type="caution">
    <text evidence="5">The sequence shown here is derived from an EMBL/GenBank/DDBJ whole genome shotgun (WGS) entry which is preliminary data.</text>
</comment>
<dbReference type="SMART" id="SM00895">
    <property type="entry name" value="FCD"/>
    <property type="match status" value="1"/>
</dbReference>
<dbReference type="InterPro" id="IPR011711">
    <property type="entry name" value="GntR_C"/>
</dbReference>
<dbReference type="PANTHER" id="PTHR43537:SF24">
    <property type="entry name" value="GLUCONATE OPERON TRANSCRIPTIONAL REPRESSOR"/>
    <property type="match status" value="1"/>
</dbReference>
<sequence length="215" mass="25065">MRVKKNLDKIIYDQIIDSFILGEYKMDDAISLDVLCEKYEVSRTPVVQAVKLLVNDGVLEKLSNGRVVVPTFDQNQIKNICDVRLMIEKHAIEHFLSETGELSLLLDQLEICAKKCEEYLDRGDFLELSKTDLRFHRVLVSGAGNEYLSELYKRIQGQFLVANYLVLPLRNRNFRSTVDDHYKLLEYLRNKDMEQSEKMIAGHINNIFYIITNQK</sequence>
<dbReference type="InterPro" id="IPR008920">
    <property type="entry name" value="TF_FadR/GntR_C"/>
</dbReference>
<dbReference type="SUPFAM" id="SSF46785">
    <property type="entry name" value="Winged helix' DNA-binding domain"/>
    <property type="match status" value="1"/>
</dbReference>
<accession>A0A0E2H599</accession>
<proteinExistence type="predicted"/>
<dbReference type="PATRIC" id="fig|999408.3.peg.4673"/>
<dbReference type="HOGENOM" id="CLU_017584_5_2_9"/>
<keyword evidence="3" id="KW-0804">Transcription</keyword>
<dbReference type="InterPro" id="IPR000524">
    <property type="entry name" value="Tscrpt_reg_HTH_GntR"/>
</dbReference>
<gene>
    <name evidence="5" type="ORF">HMPREF1090_04356</name>
</gene>
<dbReference type="AlphaFoldDB" id="A0A0E2H599"/>
<dbReference type="PANTHER" id="PTHR43537">
    <property type="entry name" value="TRANSCRIPTIONAL REGULATOR, GNTR FAMILY"/>
    <property type="match status" value="1"/>
</dbReference>
<dbReference type="GO" id="GO:0003700">
    <property type="term" value="F:DNA-binding transcription factor activity"/>
    <property type="evidence" value="ECO:0007669"/>
    <property type="project" value="InterPro"/>
</dbReference>
<dbReference type="Pfam" id="PF00392">
    <property type="entry name" value="GntR"/>
    <property type="match status" value="1"/>
</dbReference>
<feature type="domain" description="GntR C-terminal" evidence="4">
    <location>
        <begin position="79"/>
        <end position="206"/>
    </location>
</feature>
<evidence type="ECO:0000256" key="2">
    <source>
        <dbReference type="ARBA" id="ARBA00023125"/>
    </source>
</evidence>
<dbReference type="Proteomes" id="UP000013085">
    <property type="component" value="Unassembled WGS sequence"/>
</dbReference>